<dbReference type="Gene3D" id="3.20.20.70">
    <property type="entry name" value="Aldolase class I"/>
    <property type="match status" value="1"/>
</dbReference>
<evidence type="ECO:0000313" key="7">
    <source>
        <dbReference type="Proteomes" id="UP000622648"/>
    </source>
</evidence>
<dbReference type="SUPFAM" id="SSF51391">
    <property type="entry name" value="Thiamin phosphate synthase"/>
    <property type="match status" value="1"/>
</dbReference>
<dbReference type="EMBL" id="BMJO01000006">
    <property type="protein sequence ID" value="GGE65715.1"/>
    <property type="molecule type" value="Genomic_DNA"/>
</dbReference>
<dbReference type="InterPro" id="IPR036206">
    <property type="entry name" value="ThiamineP_synth_sf"/>
</dbReference>
<evidence type="ECO:0000313" key="6">
    <source>
        <dbReference type="Proteomes" id="UP000295684"/>
    </source>
</evidence>
<dbReference type="Proteomes" id="UP000622648">
    <property type="component" value="Unassembled WGS sequence"/>
</dbReference>
<accession>A0A4R2H9W6</accession>
<dbReference type="EMBL" id="SLWO01000006">
    <property type="protein sequence ID" value="TCO22590.1"/>
    <property type="molecule type" value="Genomic_DNA"/>
</dbReference>
<dbReference type="RefSeq" id="WP_132534553.1">
    <property type="nucleotide sequence ID" value="NZ_BMJO01000006.1"/>
</dbReference>
<sequence>MDLIVISAPQSVDNEAAMINQLFDAGLTRFHLRKPEWNIHQFVNLLEGIDQAFHPNIALHQHHMLTDNFNIKRLHYPEKHRVNSGAEKWYDQKQKGYVLSTSIHHLAEIPLMKEFEYVFFSPVFNSLSKPGYQSLLEEDFVLKKKNHEPKVIALGGVDETNLKNAVKMNFNGVAILGAIWNTPELATVNFKKLNNILNNQLE</sequence>
<reference evidence="5 6" key="3">
    <citation type="submission" date="2019-03" db="EMBL/GenBank/DDBJ databases">
        <title>Genomic Encyclopedia of Type Strains, Phase IV (KMG-IV): sequencing the most valuable type-strain genomes for metagenomic binning, comparative biology and taxonomic classification.</title>
        <authorList>
            <person name="Goeker M."/>
        </authorList>
    </citation>
    <scope>NUCLEOTIDE SEQUENCE [LARGE SCALE GENOMIC DNA]</scope>
    <source>
        <strain evidence="5 6">DSM 103236</strain>
    </source>
</reference>
<dbReference type="OrthoDB" id="194683at2"/>
<feature type="domain" description="Thiamine phosphate synthase/TenI" evidence="3">
    <location>
        <begin position="4"/>
        <end position="179"/>
    </location>
</feature>
<dbReference type="Pfam" id="PF02581">
    <property type="entry name" value="TMP-TENI"/>
    <property type="match status" value="1"/>
</dbReference>
<reference evidence="7" key="2">
    <citation type="journal article" date="2019" name="Int. J. Syst. Evol. Microbiol.">
        <title>The Global Catalogue of Microorganisms (GCM) 10K type strain sequencing project: providing services to taxonomists for standard genome sequencing and annotation.</title>
        <authorList>
            <consortium name="The Broad Institute Genomics Platform"/>
            <consortium name="The Broad Institute Genome Sequencing Center for Infectious Disease"/>
            <person name="Wu L."/>
            <person name="Ma J."/>
        </authorList>
    </citation>
    <scope>NUCLEOTIDE SEQUENCE [LARGE SCALE GENOMIC DNA]</scope>
    <source>
        <strain evidence="7">CGMCC 1.15644</strain>
    </source>
</reference>
<organism evidence="5 6">
    <name type="scientific">Pedobacter psychrotolerans</name>
    <dbReference type="NCBI Taxonomy" id="1843235"/>
    <lineage>
        <taxon>Bacteria</taxon>
        <taxon>Pseudomonadati</taxon>
        <taxon>Bacteroidota</taxon>
        <taxon>Sphingobacteriia</taxon>
        <taxon>Sphingobacteriales</taxon>
        <taxon>Sphingobacteriaceae</taxon>
        <taxon>Pedobacter</taxon>
    </lineage>
</organism>
<keyword evidence="2" id="KW-0784">Thiamine biosynthesis</keyword>
<evidence type="ECO:0000256" key="1">
    <source>
        <dbReference type="ARBA" id="ARBA00004948"/>
    </source>
</evidence>
<name>A0A4R2H9W6_9SPHI</name>
<dbReference type="GO" id="GO:0009228">
    <property type="term" value="P:thiamine biosynthetic process"/>
    <property type="evidence" value="ECO:0007669"/>
    <property type="project" value="UniProtKB-KW"/>
</dbReference>
<dbReference type="PANTHER" id="PTHR20857">
    <property type="entry name" value="THIAMINE-PHOSPHATE PYROPHOSPHORYLASE"/>
    <property type="match status" value="1"/>
</dbReference>
<proteinExistence type="predicted"/>
<comment type="pathway">
    <text evidence="1">Cofactor biosynthesis; thiamine diphosphate biosynthesis.</text>
</comment>
<dbReference type="Proteomes" id="UP000295684">
    <property type="component" value="Unassembled WGS sequence"/>
</dbReference>
<dbReference type="GO" id="GO:0004789">
    <property type="term" value="F:thiamine-phosphate diphosphorylase activity"/>
    <property type="evidence" value="ECO:0007669"/>
    <property type="project" value="TreeGrafter"/>
</dbReference>
<dbReference type="CDD" id="cd00564">
    <property type="entry name" value="TMP_TenI"/>
    <property type="match status" value="1"/>
</dbReference>
<protein>
    <submittedName>
        <fullName evidence="4">Thiamine phosphate synthase</fullName>
    </submittedName>
    <submittedName>
        <fullName evidence="5">Thiamine-phosphate pyrophosphorylase</fullName>
    </submittedName>
</protein>
<keyword evidence="7" id="KW-1185">Reference proteome</keyword>
<gene>
    <name evidence="4" type="primary">thiE1</name>
    <name evidence="5" type="ORF">EV200_106233</name>
    <name evidence="4" type="ORF">GCM10011413_35260</name>
</gene>
<evidence type="ECO:0000259" key="3">
    <source>
        <dbReference type="Pfam" id="PF02581"/>
    </source>
</evidence>
<evidence type="ECO:0000313" key="5">
    <source>
        <dbReference type="EMBL" id="TCO22590.1"/>
    </source>
</evidence>
<comment type="caution">
    <text evidence="5">The sequence shown here is derived from an EMBL/GenBank/DDBJ whole genome shotgun (WGS) entry which is preliminary data.</text>
</comment>
<dbReference type="InterPro" id="IPR013785">
    <property type="entry name" value="Aldolase_TIM"/>
</dbReference>
<reference evidence="4" key="4">
    <citation type="submission" date="2024-05" db="EMBL/GenBank/DDBJ databases">
        <authorList>
            <person name="Sun Q."/>
            <person name="Zhou Y."/>
        </authorList>
    </citation>
    <scope>NUCLEOTIDE SEQUENCE</scope>
    <source>
        <strain evidence="4">CGMCC 1.15644</strain>
    </source>
</reference>
<dbReference type="AlphaFoldDB" id="A0A4R2H9W6"/>
<dbReference type="PANTHER" id="PTHR20857:SF15">
    <property type="entry name" value="THIAMINE-PHOSPHATE SYNTHASE"/>
    <property type="match status" value="1"/>
</dbReference>
<evidence type="ECO:0000313" key="4">
    <source>
        <dbReference type="EMBL" id="GGE65715.1"/>
    </source>
</evidence>
<evidence type="ECO:0000256" key="2">
    <source>
        <dbReference type="ARBA" id="ARBA00022977"/>
    </source>
</evidence>
<dbReference type="GO" id="GO:0005737">
    <property type="term" value="C:cytoplasm"/>
    <property type="evidence" value="ECO:0007669"/>
    <property type="project" value="TreeGrafter"/>
</dbReference>
<dbReference type="InterPro" id="IPR022998">
    <property type="entry name" value="ThiamineP_synth_TenI"/>
</dbReference>
<reference evidence="4" key="1">
    <citation type="journal article" date="2014" name="Int. J. Syst. Evol. Microbiol.">
        <title>Complete genome of a new Firmicutes species belonging to the dominant human colonic microbiota ('Ruminococcus bicirculans') reveals two chromosomes and a selective capacity to utilize plant glucans.</title>
        <authorList>
            <consortium name="NISC Comparative Sequencing Program"/>
            <person name="Wegmann U."/>
            <person name="Louis P."/>
            <person name="Goesmann A."/>
            <person name="Henrissat B."/>
            <person name="Duncan S.H."/>
            <person name="Flint H.J."/>
        </authorList>
    </citation>
    <scope>NUCLEOTIDE SEQUENCE</scope>
    <source>
        <strain evidence="4">CGMCC 1.15644</strain>
    </source>
</reference>